<feature type="region of interest" description="Disordered" evidence="1">
    <location>
        <begin position="172"/>
        <end position="277"/>
    </location>
</feature>
<feature type="compositionally biased region" description="Polar residues" evidence="1">
    <location>
        <begin position="45"/>
        <end position="57"/>
    </location>
</feature>
<evidence type="ECO:0000313" key="3">
    <source>
        <dbReference type="EMBL" id="SHH42322.1"/>
    </source>
</evidence>
<feature type="compositionally biased region" description="Low complexity" evidence="1">
    <location>
        <begin position="224"/>
        <end position="266"/>
    </location>
</feature>
<keyword evidence="2" id="KW-0732">Signal</keyword>
<organism evidence="3 4">
    <name type="scientific">Butyrivibrio fibrisolvens DSM 3071</name>
    <dbReference type="NCBI Taxonomy" id="1121131"/>
    <lineage>
        <taxon>Bacteria</taxon>
        <taxon>Bacillati</taxon>
        <taxon>Bacillota</taxon>
        <taxon>Clostridia</taxon>
        <taxon>Lachnospirales</taxon>
        <taxon>Lachnospiraceae</taxon>
        <taxon>Butyrivibrio</taxon>
    </lineage>
</organism>
<name>A0A1M5SUX1_BUTFI</name>
<feature type="compositionally biased region" description="Low complexity" evidence="1">
    <location>
        <begin position="172"/>
        <end position="207"/>
    </location>
</feature>
<evidence type="ECO:0000256" key="1">
    <source>
        <dbReference type="SAM" id="MobiDB-lite"/>
    </source>
</evidence>
<dbReference type="InterPro" id="IPR011990">
    <property type="entry name" value="TPR-like_helical_dom_sf"/>
</dbReference>
<feature type="chain" id="PRO_5038382006" evidence="2">
    <location>
        <begin position="21"/>
        <end position="471"/>
    </location>
</feature>
<dbReference type="InterPro" id="IPR019734">
    <property type="entry name" value="TPR_rpt"/>
</dbReference>
<gene>
    <name evidence="3" type="ORF">SAMN02745229_00408</name>
</gene>
<dbReference type="Proteomes" id="UP000184278">
    <property type="component" value="Unassembled WGS sequence"/>
</dbReference>
<dbReference type="AlphaFoldDB" id="A0A1M5SUX1"/>
<dbReference type="RefSeq" id="WP_073385106.1">
    <property type="nucleotide sequence ID" value="NZ_FQXK01000004.1"/>
</dbReference>
<reference evidence="4" key="1">
    <citation type="submission" date="2016-11" db="EMBL/GenBank/DDBJ databases">
        <authorList>
            <person name="Varghese N."/>
            <person name="Submissions S."/>
        </authorList>
    </citation>
    <scope>NUCLEOTIDE SEQUENCE [LARGE SCALE GENOMIC DNA]</scope>
    <source>
        <strain evidence="4">DSM 3071</strain>
    </source>
</reference>
<dbReference type="Gene3D" id="1.25.40.10">
    <property type="entry name" value="Tetratricopeptide repeat domain"/>
    <property type="match status" value="1"/>
</dbReference>
<evidence type="ECO:0000313" key="4">
    <source>
        <dbReference type="Proteomes" id="UP000184278"/>
    </source>
</evidence>
<dbReference type="SMART" id="SM00028">
    <property type="entry name" value="TPR"/>
    <property type="match status" value="2"/>
</dbReference>
<protein>
    <submittedName>
        <fullName evidence="3">Uncharacterized protein</fullName>
    </submittedName>
</protein>
<proteinExistence type="predicted"/>
<sequence length="471" mass="49646">MKKRILLIINILTITVYMTAVCGCSRNNDGVGSEGIAINPDGTPVEQSDAASSASTQEEAKQDPKEYLDPAIDILSWKCVNDVAAGKAIELIDQAIQIDDGLVEAYKGRGSAYLCLGDSIANFDSAEADFIKMQELEPDNPDGYLGQAEVLIRKGKKDEAIELLEKAKELLSASASSSTSGTGSSDNAGTSGTGSSENTTGASGTETDGTSVAEDGSGEESDNGAAESSPDGAADGSAPDSSDVSADGSDQSSADSSSDSQTDGSSENASGDDATVNNQARYNSGISEIFMTTEADIQLRIDELNSDTYSDSKGRVRYTTIYAEDGTVMESLFYACYMYGEDDSDIIVSYNAEGSMIATVFNLYEGTDKYVYGMYTGSDTWNVCIPLWSDDGVMTGIETVYGGSVIAYDIYLYDSEGTMIGTEQYGSSKSLENTVYFEGYSSDNATNGGEGVTGTPSYTIEDIYALLGEFI</sequence>
<keyword evidence="4" id="KW-1185">Reference proteome</keyword>
<evidence type="ECO:0000256" key="2">
    <source>
        <dbReference type="SAM" id="SignalP"/>
    </source>
</evidence>
<feature type="signal peptide" evidence="2">
    <location>
        <begin position="1"/>
        <end position="20"/>
    </location>
</feature>
<feature type="region of interest" description="Disordered" evidence="1">
    <location>
        <begin position="35"/>
        <end position="64"/>
    </location>
</feature>
<dbReference type="GeneID" id="89509311"/>
<accession>A0A1M5SUX1</accession>
<dbReference type="EMBL" id="FQXK01000004">
    <property type="protein sequence ID" value="SHH42322.1"/>
    <property type="molecule type" value="Genomic_DNA"/>
</dbReference>
<dbReference type="STRING" id="1121131.SAMN02745229_00408"/>
<dbReference type="OrthoDB" id="305319at2"/>
<dbReference type="SUPFAM" id="SSF48452">
    <property type="entry name" value="TPR-like"/>
    <property type="match status" value="1"/>
</dbReference>
<dbReference type="PROSITE" id="PS51257">
    <property type="entry name" value="PROKAR_LIPOPROTEIN"/>
    <property type="match status" value="1"/>
</dbReference>